<dbReference type="CDD" id="cd15831">
    <property type="entry name" value="BTAD"/>
    <property type="match status" value="1"/>
</dbReference>
<dbReference type="SMART" id="SM00028">
    <property type="entry name" value="TPR"/>
    <property type="match status" value="5"/>
</dbReference>
<comment type="caution">
    <text evidence="8">The sequence shown here is derived from an EMBL/GenBank/DDBJ whole genome shotgun (WGS) entry which is preliminary data.</text>
</comment>
<evidence type="ECO:0000256" key="6">
    <source>
        <dbReference type="SAM" id="MobiDB-lite"/>
    </source>
</evidence>
<dbReference type="Gene3D" id="1.25.40.10">
    <property type="entry name" value="Tetratricopeptide repeat domain"/>
    <property type="match status" value="3"/>
</dbReference>
<evidence type="ECO:0000256" key="3">
    <source>
        <dbReference type="ARBA" id="ARBA00023125"/>
    </source>
</evidence>
<dbReference type="GO" id="GO:0043531">
    <property type="term" value="F:ADP binding"/>
    <property type="evidence" value="ECO:0007669"/>
    <property type="project" value="InterPro"/>
</dbReference>
<dbReference type="PANTHER" id="PTHR35807">
    <property type="entry name" value="TRANSCRIPTIONAL REGULATOR REDD-RELATED"/>
    <property type="match status" value="1"/>
</dbReference>
<evidence type="ECO:0000256" key="4">
    <source>
        <dbReference type="ARBA" id="ARBA00023163"/>
    </source>
</evidence>
<dbReference type="Pfam" id="PF13424">
    <property type="entry name" value="TPR_12"/>
    <property type="match status" value="2"/>
</dbReference>
<keyword evidence="2" id="KW-0805">Transcription regulation</keyword>
<dbReference type="InterPro" id="IPR003593">
    <property type="entry name" value="AAA+_ATPase"/>
</dbReference>
<gene>
    <name evidence="8" type="ORF">E1295_18530</name>
</gene>
<keyword evidence="3 5" id="KW-0238">DNA-binding</keyword>
<evidence type="ECO:0000256" key="2">
    <source>
        <dbReference type="ARBA" id="ARBA00023015"/>
    </source>
</evidence>
<feature type="compositionally biased region" description="Low complexity" evidence="6">
    <location>
        <begin position="338"/>
        <end position="351"/>
    </location>
</feature>
<dbReference type="Pfam" id="PF03704">
    <property type="entry name" value="BTAD"/>
    <property type="match status" value="1"/>
</dbReference>
<sequence>MRFRSDSEGPIARGSRQSNGTTGDDMTTPMEFRILGPLEASCLGRPVKLGGPRPRSLLAALLLDAGRIVPLDRLVSAVWGEHLPGSARNQIAIHIHALRKAVRAAGREAELIVTEQVGYRLLTDGVWLDAYEARQQAGAARRAERPEEASAALAKALDLWRGPVLSEIDSTEIAAAARGLENTRLDIAEEWADAELACGRAREVVGRLSVLVEEHPLREGLRERLMLALWRSGRQADALETYQQGRRRLLDELGLEPGQALRDLQQSILAGPPAAGTTRRRTTAVRPRTNPTAPPNPTTTPPGPAVAPSIPTTTLPSPTTTAHAGAPASRPGAPVPAPGCSTTPTGTSGRPATALMVRPAQLPPAVSAFVGRTSQLRMLDRLTRPGEDGLPVAVISGAAGVGKTSLALRWAHEAADRFPDGQLYTNLHGYDRNRRSAEPSAVLERFLRALGVPGRDVPSTVEERAALFRSAVSGKRVLVVLDNAASAAQVRPLLPGTPGCCVVVTSRRRLEGLTVSHGALQVPLDVLTEKESVELLERVVGTERVSAEQGAATRLVELCDRSPLPLRIAAAKLTARPRWSLTEMVERLACEHNRLDHLSRGDFEVRAGIELSCRELSARAALAFRWLAMVDAPCGFAPWLAAALLDTSVQEAEQLLEQLVDAQLLQPLGSDGAGQPRYRFHDLIRLYAREQAEVEGPRDAVPAALCRVFSGLLGLAEQAREIRYDTRYPRVPSSDAPRWLPDKASWTALLSDPLAWLESERLTLVAAVSQCADMRLADLSRDLVASYVHLFESRAYFADWEACATRALAACRAASHLPGQAAMLYSVGSLNLVLRRLPQAAGFLYQALDLFEQLDDGPGQAIVLRHLGSVHLIQGDLGKGRAEIERAMELFERFGDNAALAHALGFVSHVHMLEDRLEEAARLLDRALALTEILNVNKAQLLKRRAEVRRRQGLYAEAIRDGEQALAIAIGLKDLVGQAYTLHALGEARLGCGEPAAAAEDLQRALRFARQVGDRMIEGRVLLALGHVEGEGEGEESRRYFRQAAAVFADIGATGWHEEAAKAAAKAPLAVTA</sequence>
<dbReference type="SUPFAM" id="SSF46894">
    <property type="entry name" value="C-terminal effector domain of the bipartite response regulators"/>
    <property type="match status" value="1"/>
</dbReference>
<dbReference type="GO" id="GO:0006355">
    <property type="term" value="P:regulation of DNA-templated transcription"/>
    <property type="evidence" value="ECO:0007669"/>
    <property type="project" value="InterPro"/>
</dbReference>
<feature type="compositionally biased region" description="Low complexity" evidence="6">
    <location>
        <begin position="306"/>
        <end position="321"/>
    </location>
</feature>
<dbReference type="SMART" id="SM00382">
    <property type="entry name" value="AAA"/>
    <property type="match status" value="1"/>
</dbReference>
<feature type="region of interest" description="Disordered" evidence="6">
    <location>
        <begin position="1"/>
        <end position="29"/>
    </location>
</feature>
<evidence type="ECO:0000256" key="1">
    <source>
        <dbReference type="ARBA" id="ARBA00005820"/>
    </source>
</evidence>
<evidence type="ECO:0000313" key="9">
    <source>
        <dbReference type="Proteomes" id="UP000295136"/>
    </source>
</evidence>
<feature type="compositionally biased region" description="Polar residues" evidence="6">
    <location>
        <begin position="15"/>
        <end position="25"/>
    </location>
</feature>
<dbReference type="Gene3D" id="3.40.50.300">
    <property type="entry name" value="P-loop containing nucleotide triphosphate hydrolases"/>
    <property type="match status" value="1"/>
</dbReference>
<dbReference type="Proteomes" id="UP000295136">
    <property type="component" value="Unassembled WGS sequence"/>
</dbReference>
<evidence type="ECO:0000256" key="5">
    <source>
        <dbReference type="PROSITE-ProRule" id="PRU01091"/>
    </source>
</evidence>
<keyword evidence="9" id="KW-1185">Reference proteome</keyword>
<proteinExistence type="inferred from homology"/>
<dbReference type="PANTHER" id="PTHR35807:SF1">
    <property type="entry name" value="TRANSCRIPTIONAL REGULATOR REDD"/>
    <property type="match status" value="1"/>
</dbReference>
<feature type="region of interest" description="Disordered" evidence="6">
    <location>
        <begin position="268"/>
        <end position="351"/>
    </location>
</feature>
<dbReference type="Pfam" id="PF00486">
    <property type="entry name" value="Trans_reg_C"/>
    <property type="match status" value="1"/>
</dbReference>
<dbReference type="InterPro" id="IPR011990">
    <property type="entry name" value="TPR-like_helical_dom_sf"/>
</dbReference>
<dbReference type="EMBL" id="SMLD01000043">
    <property type="protein sequence ID" value="TDE51496.1"/>
    <property type="molecule type" value="Genomic_DNA"/>
</dbReference>
<dbReference type="SMART" id="SM01043">
    <property type="entry name" value="BTAD"/>
    <property type="match status" value="1"/>
</dbReference>
<feature type="DNA-binding region" description="OmpR/PhoB-type" evidence="5">
    <location>
        <begin position="18"/>
        <end position="123"/>
    </location>
</feature>
<feature type="domain" description="OmpR/PhoB-type" evidence="7">
    <location>
        <begin position="18"/>
        <end position="123"/>
    </location>
</feature>
<dbReference type="SUPFAM" id="SSF52540">
    <property type="entry name" value="P-loop containing nucleoside triphosphate hydrolases"/>
    <property type="match status" value="1"/>
</dbReference>
<dbReference type="InterPro" id="IPR036388">
    <property type="entry name" value="WH-like_DNA-bd_sf"/>
</dbReference>
<dbReference type="PROSITE" id="PS51755">
    <property type="entry name" value="OMPR_PHOB"/>
    <property type="match status" value="1"/>
</dbReference>
<accession>A0A4R5FIK0</accession>
<dbReference type="InterPro" id="IPR051677">
    <property type="entry name" value="AfsR-DnrI-RedD_regulator"/>
</dbReference>
<dbReference type="InterPro" id="IPR002182">
    <property type="entry name" value="NB-ARC"/>
</dbReference>
<dbReference type="AlphaFoldDB" id="A0A4R5FIK0"/>
<dbReference type="InterPro" id="IPR016032">
    <property type="entry name" value="Sig_transdc_resp-reg_C-effctor"/>
</dbReference>
<evidence type="ECO:0000313" key="8">
    <source>
        <dbReference type="EMBL" id="TDE51496.1"/>
    </source>
</evidence>
<dbReference type="PRINTS" id="PR00364">
    <property type="entry name" value="DISEASERSIST"/>
</dbReference>
<keyword evidence="4" id="KW-0804">Transcription</keyword>
<comment type="similarity">
    <text evidence="1">Belongs to the AfsR/DnrI/RedD regulatory family.</text>
</comment>
<dbReference type="SUPFAM" id="SSF48452">
    <property type="entry name" value="TPR-like"/>
    <property type="match status" value="2"/>
</dbReference>
<dbReference type="Pfam" id="PF00931">
    <property type="entry name" value="NB-ARC"/>
    <property type="match status" value="1"/>
</dbReference>
<feature type="compositionally biased region" description="Pro residues" evidence="6">
    <location>
        <begin position="292"/>
        <end position="305"/>
    </location>
</feature>
<dbReference type="GO" id="GO:0000160">
    <property type="term" value="P:phosphorelay signal transduction system"/>
    <property type="evidence" value="ECO:0007669"/>
    <property type="project" value="InterPro"/>
</dbReference>
<name>A0A4R5FIK0_9ACTN</name>
<dbReference type="InterPro" id="IPR005158">
    <property type="entry name" value="BTAD"/>
</dbReference>
<dbReference type="InterPro" id="IPR001867">
    <property type="entry name" value="OmpR/PhoB-type_DNA-bd"/>
</dbReference>
<organism evidence="8 9">
    <name type="scientific">Nonomuraea mesophila</name>
    <dbReference type="NCBI Taxonomy" id="2530382"/>
    <lineage>
        <taxon>Bacteria</taxon>
        <taxon>Bacillati</taxon>
        <taxon>Actinomycetota</taxon>
        <taxon>Actinomycetes</taxon>
        <taxon>Streptosporangiales</taxon>
        <taxon>Streptosporangiaceae</taxon>
        <taxon>Nonomuraea</taxon>
    </lineage>
</organism>
<dbReference type="InterPro" id="IPR019734">
    <property type="entry name" value="TPR_rpt"/>
</dbReference>
<dbReference type="GO" id="GO:0003677">
    <property type="term" value="F:DNA binding"/>
    <property type="evidence" value="ECO:0007669"/>
    <property type="project" value="UniProtKB-UniRule"/>
</dbReference>
<dbReference type="SMART" id="SM00862">
    <property type="entry name" value="Trans_reg_C"/>
    <property type="match status" value="1"/>
</dbReference>
<protein>
    <submittedName>
        <fullName evidence="8">Tetratricopeptide repeat protein</fullName>
    </submittedName>
</protein>
<dbReference type="InterPro" id="IPR027417">
    <property type="entry name" value="P-loop_NTPase"/>
</dbReference>
<evidence type="ECO:0000259" key="7">
    <source>
        <dbReference type="PROSITE" id="PS51755"/>
    </source>
</evidence>
<reference evidence="8 9" key="1">
    <citation type="submission" date="2019-03" db="EMBL/GenBank/DDBJ databases">
        <title>Draft genome sequences of novel Actinobacteria.</title>
        <authorList>
            <person name="Sahin N."/>
            <person name="Ay H."/>
            <person name="Saygin H."/>
        </authorList>
    </citation>
    <scope>NUCLEOTIDE SEQUENCE [LARGE SCALE GENOMIC DNA]</scope>
    <source>
        <strain evidence="8 9">6K102</strain>
    </source>
</reference>
<dbReference type="Gene3D" id="1.10.10.10">
    <property type="entry name" value="Winged helix-like DNA-binding domain superfamily/Winged helix DNA-binding domain"/>
    <property type="match status" value="1"/>
</dbReference>